<dbReference type="InterPro" id="IPR045600">
    <property type="entry name" value="RelA/SpoT_AH_RIS"/>
</dbReference>
<comment type="caution">
    <text evidence="2">The sequence shown here is derived from an EMBL/GenBank/DDBJ whole genome shotgun (WGS) entry which is preliminary data.</text>
</comment>
<dbReference type="Pfam" id="PF19296">
    <property type="entry name" value="RelA_AH_RIS"/>
    <property type="match status" value="1"/>
</dbReference>
<accession>A0ABU2N1N2</accession>
<organism evidence="2 3">
    <name type="scientific">Streptomyces litchfieldiae</name>
    <dbReference type="NCBI Taxonomy" id="3075543"/>
    <lineage>
        <taxon>Bacteria</taxon>
        <taxon>Bacillati</taxon>
        <taxon>Actinomycetota</taxon>
        <taxon>Actinomycetes</taxon>
        <taxon>Kitasatosporales</taxon>
        <taxon>Streptomycetaceae</taxon>
        <taxon>Streptomyces</taxon>
    </lineage>
</organism>
<gene>
    <name evidence="2" type="ORF">RM590_35495</name>
</gene>
<name>A0ABU2N1N2_9ACTN</name>
<feature type="non-terminal residue" evidence="2">
    <location>
        <position position="1"/>
    </location>
</feature>
<keyword evidence="3" id="KW-1185">Reference proteome</keyword>
<feature type="domain" description="RelA/SpoT AH and RIS" evidence="1">
    <location>
        <begin position="19"/>
        <end position="115"/>
    </location>
</feature>
<dbReference type="RefSeq" id="WP_311708942.1">
    <property type="nucleotide sequence ID" value="NZ_JAVREL010000090.1"/>
</dbReference>
<reference evidence="3" key="1">
    <citation type="submission" date="2023-07" db="EMBL/GenBank/DDBJ databases">
        <title>30 novel species of actinomycetes from the DSMZ collection.</title>
        <authorList>
            <person name="Nouioui I."/>
        </authorList>
    </citation>
    <scope>NUCLEOTIDE SEQUENCE [LARGE SCALE GENOMIC DNA]</scope>
    <source>
        <strain evidence="3">DSM 44938</strain>
    </source>
</reference>
<dbReference type="Proteomes" id="UP001183246">
    <property type="component" value="Unassembled WGS sequence"/>
</dbReference>
<sequence length="157" mass="17043">VEVFTSKAPNAGPSRDWQTFVVSPRAKAKIRQWFAKERREEALESGKDAIAREVRRGGLPLQRLINADSMGALARELRYTDVSALYTAVGEGHVSARHVVQRLLAQFGGDDAAEDELAERSTPLTMPVRQRSTDDTGVAVPGAPGTLTKLAKCCTPV</sequence>
<feature type="non-terminal residue" evidence="2">
    <location>
        <position position="157"/>
    </location>
</feature>
<evidence type="ECO:0000259" key="1">
    <source>
        <dbReference type="Pfam" id="PF19296"/>
    </source>
</evidence>
<evidence type="ECO:0000313" key="2">
    <source>
        <dbReference type="EMBL" id="MDT0347823.1"/>
    </source>
</evidence>
<proteinExistence type="predicted"/>
<evidence type="ECO:0000313" key="3">
    <source>
        <dbReference type="Proteomes" id="UP001183246"/>
    </source>
</evidence>
<dbReference type="EMBL" id="JAVREL010000090">
    <property type="protein sequence ID" value="MDT0347823.1"/>
    <property type="molecule type" value="Genomic_DNA"/>
</dbReference>
<protein>
    <submittedName>
        <fullName evidence="2">DUF5913 domain-containing protein</fullName>
    </submittedName>
</protein>